<dbReference type="CDD" id="cd02223">
    <property type="entry name" value="cupin_Bh2720-like"/>
    <property type="match status" value="1"/>
</dbReference>
<organism evidence="2 3">
    <name type="scientific">Streptococcus iners subsp. hyiners</name>
    <dbReference type="NCBI Taxonomy" id="3028083"/>
    <lineage>
        <taxon>Bacteria</taxon>
        <taxon>Bacillati</taxon>
        <taxon>Bacillota</taxon>
        <taxon>Bacilli</taxon>
        <taxon>Lactobacillales</taxon>
        <taxon>Streptococcaceae</taxon>
        <taxon>Streptococcus</taxon>
        <taxon>Streptococcus iners</taxon>
    </lineage>
</organism>
<dbReference type="Pfam" id="PF07883">
    <property type="entry name" value="Cupin_2"/>
    <property type="match status" value="1"/>
</dbReference>
<dbReference type="InterPro" id="IPR013096">
    <property type="entry name" value="Cupin_2"/>
</dbReference>
<gene>
    <name evidence="2" type="ORF">PW220_03695</name>
</gene>
<keyword evidence="3" id="KW-1185">Reference proteome</keyword>
<evidence type="ECO:0000313" key="2">
    <source>
        <dbReference type="EMBL" id="WNY50050.1"/>
    </source>
</evidence>
<name>A0AA96VHQ7_9STRE</name>
<feature type="domain" description="Cupin type-2" evidence="1">
    <location>
        <begin position="41"/>
        <end position="116"/>
    </location>
</feature>
<evidence type="ECO:0000313" key="3">
    <source>
        <dbReference type="Proteomes" id="UP001301526"/>
    </source>
</evidence>
<dbReference type="Gene3D" id="2.60.120.10">
    <property type="entry name" value="Jelly Rolls"/>
    <property type="match status" value="1"/>
</dbReference>
<dbReference type="PANTHER" id="PTHR43346">
    <property type="entry name" value="LIGAND BINDING DOMAIN PROTEIN, PUTATIVE (AFU_ORTHOLOGUE AFUA_6G14370)-RELATED"/>
    <property type="match status" value="1"/>
</dbReference>
<accession>A0AA96VHQ7</accession>
<protein>
    <submittedName>
        <fullName evidence="2">Cupin domain-containing protein</fullName>
    </submittedName>
</protein>
<dbReference type="EMBL" id="CP118734">
    <property type="protein sequence ID" value="WNY50050.1"/>
    <property type="molecule type" value="Genomic_DNA"/>
</dbReference>
<dbReference type="AlphaFoldDB" id="A0AA96VHQ7"/>
<proteinExistence type="predicted"/>
<dbReference type="SUPFAM" id="SSF51182">
    <property type="entry name" value="RmlC-like cupins"/>
    <property type="match status" value="1"/>
</dbReference>
<evidence type="ECO:0000259" key="1">
    <source>
        <dbReference type="Pfam" id="PF07883"/>
    </source>
</evidence>
<dbReference type="PANTHER" id="PTHR43346:SF1">
    <property type="entry name" value="QUERCETIN 2,3-DIOXYGENASE-RELATED"/>
    <property type="match status" value="1"/>
</dbReference>
<dbReference type="InterPro" id="IPR011051">
    <property type="entry name" value="RmlC_Cupin_sf"/>
</dbReference>
<reference evidence="2 3" key="1">
    <citation type="submission" date="2023-02" db="EMBL/GenBank/DDBJ databases">
        <title>Streptococcus sp. Genome Sequencing and Assembly.</title>
        <authorList>
            <person name="Shore S.M."/>
            <person name="Nicholson T.L."/>
        </authorList>
    </citation>
    <scope>NUCLEOTIDE SEQUENCE [LARGE SCALE GENOMIC DNA]</scope>
    <source>
        <strain evidence="2 3">29892</strain>
    </source>
</reference>
<sequence>MTMTTKDYGKAPFVTNIETATLENTNYRTALWTGELLQVTLMSIPVGGDIGAEVHNENDQFLRIEQGHGRVIMGESEDKIILDTEVGPEDAILIPNGAYHNVINIGQEDLKIYSIYGPAHHAHGTVHETQAIAIAAEEAEEHGH</sequence>
<dbReference type="InterPro" id="IPR014710">
    <property type="entry name" value="RmlC-like_jellyroll"/>
</dbReference>
<dbReference type="Proteomes" id="UP001301526">
    <property type="component" value="Chromosome"/>
</dbReference>
<dbReference type="InterPro" id="IPR052538">
    <property type="entry name" value="Flavonoid_dioxygenase-like"/>
</dbReference>